<reference evidence="1 2" key="1">
    <citation type="submission" date="2023-10" db="EMBL/GenBank/DDBJ databases">
        <title>Noviherbaspirillum sp. CPCC 100848 genome assembly.</title>
        <authorList>
            <person name="Li X.Y."/>
            <person name="Fang X.M."/>
        </authorList>
    </citation>
    <scope>NUCLEOTIDE SEQUENCE [LARGE SCALE GENOMIC DNA]</scope>
    <source>
        <strain evidence="1 2">CPCC 100848</strain>
    </source>
</reference>
<evidence type="ECO:0000313" key="2">
    <source>
        <dbReference type="Proteomes" id="UP001352263"/>
    </source>
</evidence>
<accession>A0ABU6JDE2</accession>
<protein>
    <submittedName>
        <fullName evidence="1">Uncharacterized protein</fullName>
    </submittedName>
</protein>
<organism evidence="1 2">
    <name type="scientific">Noviherbaspirillum album</name>
    <dbReference type="NCBI Taxonomy" id="3080276"/>
    <lineage>
        <taxon>Bacteria</taxon>
        <taxon>Pseudomonadati</taxon>
        <taxon>Pseudomonadota</taxon>
        <taxon>Betaproteobacteria</taxon>
        <taxon>Burkholderiales</taxon>
        <taxon>Oxalobacteraceae</taxon>
        <taxon>Noviherbaspirillum</taxon>
    </lineage>
</organism>
<comment type="caution">
    <text evidence="1">The sequence shown here is derived from an EMBL/GenBank/DDBJ whole genome shotgun (WGS) entry which is preliminary data.</text>
</comment>
<dbReference type="RefSeq" id="WP_326508342.1">
    <property type="nucleotide sequence ID" value="NZ_JAWIIV010000020.1"/>
</dbReference>
<name>A0ABU6JDE2_9BURK</name>
<dbReference type="EMBL" id="JAWIIV010000020">
    <property type="protein sequence ID" value="MEC4721658.1"/>
    <property type="molecule type" value="Genomic_DNA"/>
</dbReference>
<proteinExistence type="predicted"/>
<gene>
    <name evidence="1" type="ORF">RY831_21040</name>
</gene>
<sequence>MSWRGHLSYTTDLVAQTNPASHSRVTLPTAEHREQAAHDAVKRKKSMAMDSAQIRHRNFHKLYTDFIDQRPHLPHRGMLKLFAEQLGLSDRYLSHIKCNRKNIGSNVARNIEERLKLPRGWMDREHDRLNPPVDENEKLFIEMALTLFRTQQAEAREFMITMLRQRLEASSSKPETRQARR</sequence>
<dbReference type="Proteomes" id="UP001352263">
    <property type="component" value="Unassembled WGS sequence"/>
</dbReference>
<evidence type="ECO:0000313" key="1">
    <source>
        <dbReference type="EMBL" id="MEC4721658.1"/>
    </source>
</evidence>
<keyword evidence="2" id="KW-1185">Reference proteome</keyword>